<dbReference type="OrthoDB" id="9798157at2"/>
<name>A0A0D1EHB2_9RHOB</name>
<accession>A0A0D1EHB2</accession>
<dbReference type="EMBL" id="JYFE01000023">
    <property type="protein sequence ID" value="KIT17064.1"/>
    <property type="molecule type" value="Genomic_DNA"/>
</dbReference>
<gene>
    <name evidence="2" type="ORF">jaqu_12540</name>
</gene>
<sequence length="92" mass="10690">MRIRAGADDFVAAYDAARAPLMASPHCTSFDLSRCVEDPTQFILRLEWTSAEDHMKGFRDSPEFREFFALVKPFYDDIQEMRHYEQLLEAAP</sequence>
<evidence type="ECO:0000313" key="2">
    <source>
        <dbReference type="EMBL" id="KIT17064.1"/>
    </source>
</evidence>
<dbReference type="AlphaFoldDB" id="A0A0D1EHB2"/>
<evidence type="ECO:0000259" key="1">
    <source>
        <dbReference type="PROSITE" id="PS51725"/>
    </source>
</evidence>
<comment type="caution">
    <text evidence="2">The sequence shown here is derived from an EMBL/GenBank/DDBJ whole genome shotgun (WGS) entry which is preliminary data.</text>
</comment>
<dbReference type="InterPro" id="IPR007138">
    <property type="entry name" value="ABM_dom"/>
</dbReference>
<keyword evidence="3" id="KW-1185">Reference proteome</keyword>
<dbReference type="RefSeq" id="WP_043918079.1">
    <property type="nucleotide sequence ID" value="NZ_FZPF01000002.1"/>
</dbReference>
<dbReference type="PATRIC" id="fig|935700.4.peg.1305"/>
<reference evidence="2 3" key="1">
    <citation type="submission" date="2015-02" db="EMBL/GenBank/DDBJ databases">
        <title>Genome Sequence of Jannaschia aquimarina DSM28248, a member of the Roseobacter clade.</title>
        <authorList>
            <person name="Voget S."/>
            <person name="Daniel R."/>
        </authorList>
    </citation>
    <scope>NUCLEOTIDE SEQUENCE [LARGE SCALE GENOMIC DNA]</scope>
    <source>
        <strain evidence="2 3">GSW-M26</strain>
    </source>
</reference>
<dbReference type="STRING" id="935700.jaqu_12540"/>
<protein>
    <submittedName>
        <fullName evidence="2">Antibiotic biosynthesis monooxygenase</fullName>
    </submittedName>
</protein>
<dbReference type="PROSITE" id="PS51725">
    <property type="entry name" value="ABM"/>
    <property type="match status" value="1"/>
</dbReference>
<feature type="domain" description="ABM" evidence="1">
    <location>
        <begin position="1"/>
        <end position="84"/>
    </location>
</feature>
<dbReference type="Proteomes" id="UP000032232">
    <property type="component" value="Unassembled WGS sequence"/>
</dbReference>
<dbReference type="InterPro" id="IPR011008">
    <property type="entry name" value="Dimeric_a/b-barrel"/>
</dbReference>
<keyword evidence="2" id="KW-0560">Oxidoreductase</keyword>
<dbReference type="Pfam" id="PF03992">
    <property type="entry name" value="ABM"/>
    <property type="match status" value="1"/>
</dbReference>
<organism evidence="2 3">
    <name type="scientific">Jannaschia aquimarina</name>
    <dbReference type="NCBI Taxonomy" id="935700"/>
    <lineage>
        <taxon>Bacteria</taxon>
        <taxon>Pseudomonadati</taxon>
        <taxon>Pseudomonadota</taxon>
        <taxon>Alphaproteobacteria</taxon>
        <taxon>Rhodobacterales</taxon>
        <taxon>Roseobacteraceae</taxon>
        <taxon>Jannaschia</taxon>
    </lineage>
</organism>
<keyword evidence="2" id="KW-0503">Monooxygenase</keyword>
<dbReference type="SUPFAM" id="SSF54909">
    <property type="entry name" value="Dimeric alpha+beta barrel"/>
    <property type="match status" value="1"/>
</dbReference>
<proteinExistence type="predicted"/>
<evidence type="ECO:0000313" key="3">
    <source>
        <dbReference type="Proteomes" id="UP000032232"/>
    </source>
</evidence>
<dbReference type="Gene3D" id="3.30.70.100">
    <property type="match status" value="1"/>
</dbReference>
<dbReference type="GO" id="GO:0004497">
    <property type="term" value="F:monooxygenase activity"/>
    <property type="evidence" value="ECO:0007669"/>
    <property type="project" value="UniProtKB-KW"/>
</dbReference>